<evidence type="ECO:0000256" key="4">
    <source>
        <dbReference type="ARBA" id="ARBA00022989"/>
    </source>
</evidence>
<dbReference type="OrthoDB" id="9789675at2"/>
<keyword evidence="5" id="KW-0472">Membrane</keyword>
<dbReference type="RefSeq" id="WP_119911898.1">
    <property type="nucleotide sequence ID" value="NZ_QZCH01000026.1"/>
</dbReference>
<sequence>MQYETEEQQVEAIKNWWKENGTAVIFGAVVGLGGLWGWRYYNDAKIEAQEVASAAYTQTMDELAVKGLDAATETQAFIDANKDNNYAALAAMMLAKSAVEAGEFKQAEQQLQWIKQNKASDILLATVNLRLARVQSQLTEYDAAIATLAEIKSEAFQAKASEVKGDIYMLQGNAEQARSAYQAAVAAGGAVNNPALQIKLDDLAAPASADEALNG</sequence>
<proteinExistence type="inferred from homology"/>
<dbReference type="InterPro" id="IPR018704">
    <property type="entry name" value="SecYEG/CpoB_TPR"/>
</dbReference>
<protein>
    <recommendedName>
        <fullName evidence="8">Ancillary SecYEG translocon subunit</fullName>
    </recommendedName>
</protein>
<dbReference type="Gene3D" id="1.25.40.10">
    <property type="entry name" value="Tetratricopeptide repeat domain"/>
    <property type="match status" value="1"/>
</dbReference>
<accession>A0A418YB76</accession>
<dbReference type="GO" id="GO:0005886">
    <property type="term" value="C:plasma membrane"/>
    <property type="evidence" value="ECO:0007669"/>
    <property type="project" value="UniProtKB-SubCell"/>
</dbReference>
<gene>
    <name evidence="10" type="ORF">D1Z90_16500</name>
</gene>
<dbReference type="PIRSF" id="PIRSF006170">
    <property type="entry name" value="YfgM"/>
    <property type="match status" value="1"/>
</dbReference>
<evidence type="ECO:0000313" key="10">
    <source>
        <dbReference type="EMBL" id="RJG40245.1"/>
    </source>
</evidence>
<dbReference type="AlphaFoldDB" id="A0A418YB76"/>
<dbReference type="InterPro" id="IPR011990">
    <property type="entry name" value="TPR-like_helical_dom_sf"/>
</dbReference>
<evidence type="ECO:0000256" key="5">
    <source>
        <dbReference type="ARBA" id="ARBA00023136"/>
    </source>
</evidence>
<reference evidence="10 11" key="2">
    <citation type="submission" date="2019-01" db="EMBL/GenBank/DDBJ databases">
        <title>Motilimonas pumilus sp. nov., isolated from the gut of sea cucumber (Apostichopus japonicus).</title>
        <authorList>
            <person name="Wang F.-Q."/>
            <person name="Ren L.-H."/>
            <person name="Lin Y.-W."/>
            <person name="Sun G.-H."/>
            <person name="Du Z.-J."/>
            <person name="Zhao J.-X."/>
            <person name="Liu X.-J."/>
            <person name="Liu L.-J."/>
        </authorList>
    </citation>
    <scope>NUCLEOTIDE SEQUENCE [LARGE SCALE GENOMIC DNA]</scope>
    <source>
        <strain evidence="10 11">PLHSC7-2</strain>
    </source>
</reference>
<comment type="similarity">
    <text evidence="7">Belongs to the YfgM family.</text>
</comment>
<dbReference type="PANTHER" id="PTHR38035:SF1">
    <property type="entry name" value="ANCILLARY SECYEG TRANSLOCON SUBUNIT"/>
    <property type="match status" value="1"/>
</dbReference>
<organism evidence="10 11">
    <name type="scientific">Motilimonas pumila</name>
    <dbReference type="NCBI Taxonomy" id="2303987"/>
    <lineage>
        <taxon>Bacteria</taxon>
        <taxon>Pseudomonadati</taxon>
        <taxon>Pseudomonadota</taxon>
        <taxon>Gammaproteobacteria</taxon>
        <taxon>Alteromonadales</taxon>
        <taxon>Alteromonadales genera incertae sedis</taxon>
        <taxon>Motilimonas</taxon>
    </lineage>
</organism>
<evidence type="ECO:0000256" key="2">
    <source>
        <dbReference type="ARBA" id="ARBA00022475"/>
    </source>
</evidence>
<keyword evidence="3" id="KW-0812">Transmembrane</keyword>
<comment type="caution">
    <text evidence="10">The sequence shown here is derived from an EMBL/GenBank/DDBJ whole genome shotgun (WGS) entry which is preliminary data.</text>
</comment>
<dbReference type="EMBL" id="QZCH01000026">
    <property type="protein sequence ID" value="RJG40245.1"/>
    <property type="molecule type" value="Genomic_DNA"/>
</dbReference>
<dbReference type="Pfam" id="PF09976">
    <property type="entry name" value="TPR_21"/>
    <property type="match status" value="1"/>
</dbReference>
<evidence type="ECO:0000256" key="8">
    <source>
        <dbReference type="ARBA" id="ARBA00024235"/>
    </source>
</evidence>
<evidence type="ECO:0000256" key="6">
    <source>
        <dbReference type="ARBA" id="ARBA00023186"/>
    </source>
</evidence>
<keyword evidence="6" id="KW-0143">Chaperone</keyword>
<reference evidence="10 11" key="1">
    <citation type="submission" date="2018-09" db="EMBL/GenBank/DDBJ databases">
        <authorList>
            <person name="Wang F."/>
        </authorList>
    </citation>
    <scope>NUCLEOTIDE SEQUENCE [LARGE SCALE GENOMIC DNA]</scope>
    <source>
        <strain evidence="10 11">PLHSC7-2</strain>
    </source>
</reference>
<evidence type="ECO:0000256" key="3">
    <source>
        <dbReference type="ARBA" id="ARBA00022692"/>
    </source>
</evidence>
<dbReference type="Proteomes" id="UP000283255">
    <property type="component" value="Unassembled WGS sequence"/>
</dbReference>
<evidence type="ECO:0000256" key="1">
    <source>
        <dbReference type="ARBA" id="ARBA00004401"/>
    </source>
</evidence>
<dbReference type="SUPFAM" id="SSF48452">
    <property type="entry name" value="TPR-like"/>
    <property type="match status" value="1"/>
</dbReference>
<feature type="domain" description="Ancillary SecYEG translocon subunit/Cell division coordinator CpoB TPR" evidence="9">
    <location>
        <begin position="14"/>
        <end position="204"/>
    </location>
</feature>
<dbReference type="PANTHER" id="PTHR38035">
    <property type="entry name" value="UPF0070 PROTEIN YFGM"/>
    <property type="match status" value="1"/>
</dbReference>
<evidence type="ECO:0000256" key="7">
    <source>
        <dbReference type="ARBA" id="ARBA00024197"/>
    </source>
</evidence>
<keyword evidence="4" id="KW-1133">Transmembrane helix</keyword>
<name>A0A418YB76_9GAMM</name>
<evidence type="ECO:0000259" key="9">
    <source>
        <dbReference type="Pfam" id="PF09976"/>
    </source>
</evidence>
<keyword evidence="11" id="KW-1185">Reference proteome</keyword>
<keyword evidence="2" id="KW-1003">Cell membrane</keyword>
<evidence type="ECO:0000313" key="11">
    <source>
        <dbReference type="Proteomes" id="UP000283255"/>
    </source>
</evidence>
<dbReference type="InterPro" id="IPR026039">
    <property type="entry name" value="YfgM"/>
</dbReference>
<dbReference type="GO" id="GO:0044877">
    <property type="term" value="F:protein-containing complex binding"/>
    <property type="evidence" value="ECO:0007669"/>
    <property type="project" value="InterPro"/>
</dbReference>
<comment type="subcellular location">
    <subcellularLocation>
        <location evidence="1">Cell membrane</location>
        <topology evidence="1">Single-pass type II membrane protein</topology>
    </subcellularLocation>
</comment>